<dbReference type="SUPFAM" id="SSF52540">
    <property type="entry name" value="P-loop containing nucleoside triphosphate hydrolases"/>
    <property type="match status" value="1"/>
</dbReference>
<dbReference type="AlphaFoldDB" id="A0A829R7D3"/>
<evidence type="ECO:0000313" key="7">
    <source>
        <dbReference type="Proteomes" id="UP000019251"/>
    </source>
</evidence>
<name>A0A829R7D3_LISGR</name>
<evidence type="ECO:0000259" key="5">
    <source>
        <dbReference type="PROSITE" id="PS50893"/>
    </source>
</evidence>
<feature type="domain" description="ABC transporter" evidence="5">
    <location>
        <begin position="6"/>
        <end position="233"/>
    </location>
</feature>
<dbReference type="SMART" id="SM00382">
    <property type="entry name" value="AAA"/>
    <property type="match status" value="1"/>
</dbReference>
<evidence type="ECO:0000256" key="3">
    <source>
        <dbReference type="ARBA" id="ARBA00022741"/>
    </source>
</evidence>
<accession>A0A829R7D3</accession>
<proteinExistence type="inferred from homology"/>
<dbReference type="Gene3D" id="3.40.50.300">
    <property type="entry name" value="P-loop containing nucleotide triphosphate hydrolases"/>
    <property type="match status" value="1"/>
</dbReference>
<dbReference type="PROSITE" id="PS00211">
    <property type="entry name" value="ABC_TRANSPORTER_1"/>
    <property type="match status" value="1"/>
</dbReference>
<dbReference type="Pfam" id="PF00005">
    <property type="entry name" value="ABC_tran"/>
    <property type="match status" value="1"/>
</dbReference>
<reference evidence="6 7" key="1">
    <citation type="submission" date="2012-12" db="EMBL/GenBank/DDBJ databases">
        <title>Novel taxa of Listeriaceae from agricultural environments in the United States.</title>
        <authorList>
            <person name="den Bakker H.C."/>
            <person name="Allred A."/>
            <person name="Warchocki S."/>
            <person name="Wright E.M."/>
            <person name="Burrell A."/>
            <person name="Nightingale K.K."/>
            <person name="Kephart D."/>
            <person name="Wiedmann M."/>
        </authorList>
    </citation>
    <scope>NUCLEOTIDE SEQUENCE [LARGE SCALE GENOMIC DNA]</scope>
    <source>
        <strain evidence="6 7">FSL F6-1183</strain>
    </source>
</reference>
<dbReference type="PROSITE" id="PS50893">
    <property type="entry name" value="ABC_TRANSPORTER_2"/>
    <property type="match status" value="1"/>
</dbReference>
<gene>
    <name evidence="6" type="ORF">LMUR_07686</name>
</gene>
<sequence length="277" mass="30470">MVENLLTTNHLSKKYNSHFVVDNVNIHVKKGSIYGLVGRNGAGKTTCMRMLSGLASPSSGSITFFGKTSPNIQKYFSRIGVLIESPGLYGEMSAFDNMRLKQIAVGLKGKNHIPAILELVGLEHTKNKKTKNFSLGMKQRLGIAIALIGEPDLLILDEPINGLDPQGIAELRETLVKLTEKKNITIIISSHILEELAKMATTYGFIDKGKLIQEISHDELMEKTKEYTQLQLEDTSAAAVVIEEMGITDYIVKDATTIQIYEKQISSKKNSSTACPS</sequence>
<evidence type="ECO:0000256" key="4">
    <source>
        <dbReference type="ARBA" id="ARBA00022840"/>
    </source>
</evidence>
<organism evidence="6 7">
    <name type="scientific">Listeria grayi FSL F6-1183</name>
    <dbReference type="NCBI Taxonomy" id="1265827"/>
    <lineage>
        <taxon>Bacteria</taxon>
        <taxon>Bacillati</taxon>
        <taxon>Bacillota</taxon>
        <taxon>Bacilli</taxon>
        <taxon>Bacillales</taxon>
        <taxon>Listeriaceae</taxon>
        <taxon>Listeria</taxon>
    </lineage>
</organism>
<keyword evidence="2" id="KW-0813">Transport</keyword>
<dbReference type="RefSeq" id="WP_234404374.1">
    <property type="nucleotide sequence ID" value="NZ_AODG01000009.1"/>
</dbReference>
<dbReference type="InterPro" id="IPR003439">
    <property type="entry name" value="ABC_transporter-like_ATP-bd"/>
</dbReference>
<dbReference type="Proteomes" id="UP000019251">
    <property type="component" value="Unassembled WGS sequence"/>
</dbReference>
<comment type="caution">
    <text evidence="6">The sequence shown here is derived from an EMBL/GenBank/DDBJ whole genome shotgun (WGS) entry which is preliminary data.</text>
</comment>
<keyword evidence="4 6" id="KW-0067">ATP-binding</keyword>
<keyword evidence="3" id="KW-0547">Nucleotide-binding</keyword>
<evidence type="ECO:0000313" key="6">
    <source>
        <dbReference type="EMBL" id="EUJ28071.1"/>
    </source>
</evidence>
<dbReference type="GO" id="GO:0005524">
    <property type="term" value="F:ATP binding"/>
    <property type="evidence" value="ECO:0007669"/>
    <property type="project" value="UniProtKB-KW"/>
</dbReference>
<dbReference type="PANTHER" id="PTHR43335">
    <property type="entry name" value="ABC TRANSPORTER, ATP-BINDING PROTEIN"/>
    <property type="match status" value="1"/>
</dbReference>
<dbReference type="EMBL" id="AODG01000009">
    <property type="protein sequence ID" value="EUJ28071.1"/>
    <property type="molecule type" value="Genomic_DNA"/>
</dbReference>
<evidence type="ECO:0000256" key="1">
    <source>
        <dbReference type="ARBA" id="ARBA00005417"/>
    </source>
</evidence>
<dbReference type="InterPro" id="IPR017871">
    <property type="entry name" value="ABC_transporter-like_CS"/>
</dbReference>
<comment type="similarity">
    <text evidence="1">Belongs to the ABC transporter superfamily.</text>
</comment>
<dbReference type="PANTHER" id="PTHR43335:SF8">
    <property type="entry name" value="ABC TRANSPORTER, ATP-BINDING PROTEIN"/>
    <property type="match status" value="1"/>
</dbReference>
<evidence type="ECO:0000256" key="2">
    <source>
        <dbReference type="ARBA" id="ARBA00022448"/>
    </source>
</evidence>
<dbReference type="InterPro" id="IPR027417">
    <property type="entry name" value="P-loop_NTPase"/>
</dbReference>
<dbReference type="InterPro" id="IPR003593">
    <property type="entry name" value="AAA+_ATPase"/>
</dbReference>
<dbReference type="GO" id="GO:0016887">
    <property type="term" value="F:ATP hydrolysis activity"/>
    <property type="evidence" value="ECO:0007669"/>
    <property type="project" value="InterPro"/>
</dbReference>
<protein>
    <submittedName>
        <fullName evidence="6">Antibiotic transport system ATP-binding protein</fullName>
    </submittedName>
</protein>